<dbReference type="GeneID" id="25266753"/>
<proteinExistence type="predicted"/>
<accession>A0A066VE67</accession>
<evidence type="ECO:0000313" key="1">
    <source>
        <dbReference type="EMBL" id="KDN36835.1"/>
    </source>
</evidence>
<comment type="caution">
    <text evidence="1">The sequence shown here is derived from an EMBL/GenBank/DDBJ whole genome shotgun (WGS) entry which is preliminary data.</text>
</comment>
<gene>
    <name evidence="1" type="ORF">K437DRAFT_276713</name>
</gene>
<dbReference type="InParanoid" id="A0A066VE67"/>
<dbReference type="RefSeq" id="XP_013240181.1">
    <property type="nucleotide sequence ID" value="XM_013384727.1"/>
</dbReference>
<dbReference type="AlphaFoldDB" id="A0A066VE67"/>
<keyword evidence="2" id="KW-1185">Reference proteome</keyword>
<dbReference type="EMBL" id="JMSN01000155">
    <property type="protein sequence ID" value="KDN36835.1"/>
    <property type="molecule type" value="Genomic_DNA"/>
</dbReference>
<dbReference type="Proteomes" id="UP000027361">
    <property type="component" value="Unassembled WGS sequence"/>
</dbReference>
<reference evidence="1 2" key="1">
    <citation type="submission" date="2014-05" db="EMBL/GenBank/DDBJ databases">
        <title>Draft genome sequence of a rare smut relative, Tilletiaria anomala UBC 951.</title>
        <authorList>
            <consortium name="DOE Joint Genome Institute"/>
            <person name="Toome M."/>
            <person name="Kuo A."/>
            <person name="Henrissat B."/>
            <person name="Lipzen A."/>
            <person name="Tritt A."/>
            <person name="Yoshinaga Y."/>
            <person name="Zane M."/>
            <person name="Barry K."/>
            <person name="Grigoriev I.V."/>
            <person name="Spatafora J.W."/>
            <person name="Aimea M.C."/>
        </authorList>
    </citation>
    <scope>NUCLEOTIDE SEQUENCE [LARGE SCALE GENOMIC DNA]</scope>
    <source>
        <strain evidence="1 2">UBC 951</strain>
    </source>
</reference>
<protein>
    <submittedName>
        <fullName evidence="1">Uncharacterized protein</fullName>
    </submittedName>
</protein>
<sequence>MINAAATIYFTLVSRATADDHDGDNSCYDRCIIDVKESDQATDGPGRRSINCGIPKKSHCGLVMEDVLGSIGSYYRQPEYEQVDIPPLQTAGTWHSSGRNYECGTHITNANPNAALGVNYFDLMVDVSEILASATYITTTSMNGGQGYSGHTPEVRGC</sequence>
<dbReference type="HOGENOM" id="CLU_1670610_0_0_1"/>
<name>A0A066VE67_TILAU</name>
<evidence type="ECO:0000313" key="2">
    <source>
        <dbReference type="Proteomes" id="UP000027361"/>
    </source>
</evidence>
<organism evidence="1 2">
    <name type="scientific">Tilletiaria anomala (strain ATCC 24038 / CBS 436.72 / UBC 951)</name>
    <dbReference type="NCBI Taxonomy" id="1037660"/>
    <lineage>
        <taxon>Eukaryota</taxon>
        <taxon>Fungi</taxon>
        <taxon>Dikarya</taxon>
        <taxon>Basidiomycota</taxon>
        <taxon>Ustilaginomycotina</taxon>
        <taxon>Exobasidiomycetes</taxon>
        <taxon>Georgefischeriales</taxon>
        <taxon>Tilletiariaceae</taxon>
        <taxon>Tilletiaria</taxon>
    </lineage>
</organism>